<dbReference type="EMBL" id="LR743593">
    <property type="protein sequence ID" value="CAA2622734.1"/>
    <property type="molecule type" value="Genomic_DNA"/>
</dbReference>
<accession>A0A7I8IXR4</accession>
<evidence type="ECO:0000313" key="2">
    <source>
        <dbReference type="EMBL" id="CAA7398765.1"/>
    </source>
</evidence>
<gene>
    <name evidence="1" type="ORF">SI7747_06008758</name>
    <name evidence="2" type="ORF">SI8410_06009430</name>
</gene>
<reference evidence="1" key="1">
    <citation type="submission" date="2019-12" db="EMBL/GenBank/DDBJ databases">
        <authorList>
            <person name="Scholz U."/>
            <person name="Mascher M."/>
            <person name="Fiebig A."/>
        </authorList>
    </citation>
    <scope>NUCLEOTIDE SEQUENCE</scope>
</reference>
<keyword evidence="3" id="KW-1185">Reference proteome</keyword>
<dbReference type="Proteomes" id="UP000663760">
    <property type="component" value="Chromosome 6"/>
</dbReference>
<proteinExistence type="predicted"/>
<name>A0A7I8IXR4_SPIIN</name>
<evidence type="ECO:0000313" key="3">
    <source>
        <dbReference type="Proteomes" id="UP000663760"/>
    </source>
</evidence>
<sequence length="46" mass="5450">MELSHSGARYPMVPLIITLASNLSSRRMFWGLMSRWTILCAHSWWR</sequence>
<organism evidence="1">
    <name type="scientific">Spirodela intermedia</name>
    <name type="common">Intermediate duckweed</name>
    <dbReference type="NCBI Taxonomy" id="51605"/>
    <lineage>
        <taxon>Eukaryota</taxon>
        <taxon>Viridiplantae</taxon>
        <taxon>Streptophyta</taxon>
        <taxon>Embryophyta</taxon>
        <taxon>Tracheophyta</taxon>
        <taxon>Spermatophyta</taxon>
        <taxon>Magnoliopsida</taxon>
        <taxon>Liliopsida</taxon>
        <taxon>Araceae</taxon>
        <taxon>Lemnoideae</taxon>
        <taxon>Spirodela</taxon>
    </lineage>
</organism>
<evidence type="ECO:0000313" key="1">
    <source>
        <dbReference type="EMBL" id="CAA2622734.1"/>
    </source>
</evidence>
<protein>
    <submittedName>
        <fullName evidence="1">Uncharacterized protein</fullName>
    </submittedName>
</protein>
<dbReference type="EMBL" id="LR746269">
    <property type="protein sequence ID" value="CAA7398765.1"/>
    <property type="molecule type" value="Genomic_DNA"/>
</dbReference>
<dbReference type="AlphaFoldDB" id="A0A7I8IXR4"/>